<accession>H3A376</accession>
<protein>
    <recommendedName>
        <fullName evidence="3">HAT C-terminal dimerisation domain-containing protein</fullName>
    </recommendedName>
</protein>
<evidence type="ECO:0000313" key="1">
    <source>
        <dbReference type="Ensembl" id="ENSLACP00000004097.1"/>
    </source>
</evidence>
<dbReference type="PANTHER" id="PTHR46880">
    <property type="entry name" value="RAS-ASSOCIATING DOMAIN-CONTAINING PROTEIN"/>
    <property type="match status" value="1"/>
</dbReference>
<dbReference type="Ensembl" id="ENSLACT00000004133.1">
    <property type="protein sequence ID" value="ENSLACP00000004097.1"/>
    <property type="gene ID" value="ENSLACG00000003640.1"/>
</dbReference>
<dbReference type="EMBL" id="AFYH01251626">
    <property type="status" value="NOT_ANNOTATED_CDS"/>
    <property type="molecule type" value="Genomic_DNA"/>
</dbReference>
<reference evidence="2" key="1">
    <citation type="submission" date="2011-08" db="EMBL/GenBank/DDBJ databases">
        <title>The draft genome of Latimeria chalumnae.</title>
        <authorList>
            <person name="Di Palma F."/>
            <person name="Alfoldi J."/>
            <person name="Johnson J."/>
            <person name="Berlin A."/>
            <person name="Gnerre S."/>
            <person name="Jaffe D."/>
            <person name="MacCallum I."/>
            <person name="Young S."/>
            <person name="Walker B.J."/>
            <person name="Lander E."/>
            <person name="Lindblad-Toh K."/>
        </authorList>
    </citation>
    <scope>NUCLEOTIDE SEQUENCE [LARGE SCALE GENOMIC DNA]</scope>
    <source>
        <strain evidence="2">Wild caught</strain>
    </source>
</reference>
<dbReference type="AlphaFoldDB" id="H3A376"/>
<reference evidence="1" key="2">
    <citation type="submission" date="2025-08" db="UniProtKB">
        <authorList>
            <consortium name="Ensembl"/>
        </authorList>
    </citation>
    <scope>IDENTIFICATION</scope>
</reference>
<dbReference type="GeneTree" id="ENSGT00390000012171"/>
<dbReference type="Proteomes" id="UP000008672">
    <property type="component" value="Unassembled WGS sequence"/>
</dbReference>
<evidence type="ECO:0000313" key="2">
    <source>
        <dbReference type="Proteomes" id="UP000008672"/>
    </source>
</evidence>
<reference evidence="1" key="3">
    <citation type="submission" date="2025-09" db="UniProtKB">
        <authorList>
            <consortium name="Ensembl"/>
        </authorList>
    </citation>
    <scope>IDENTIFICATION</scope>
</reference>
<keyword evidence="2" id="KW-1185">Reference proteome</keyword>
<sequence>PLNEVRWLSKHFAISASMRNSELLVEYCIEQVNKSSDPIHKYCLKKLKHPQYHIALAILNDVLGELAELCKVFQRSSLTTTEAHQFAKPKISKLHAQYLSETVYWRVEVKALLAATETVDTTSIVCIHLDSRFPEDELKEWAAFDQAALAHADFDFGRESVARLVTKYAGVIEKPEINIHTEILKQYSDFTERIKTEAVKSFADLVSFLLQEEHFSDLSKLLDVCVTFQACSADCECGFSMMNVIKTKSRNRLEVDHLDKLMRIKSYLTAGGEINLDTV</sequence>
<organism evidence="1 2">
    <name type="scientific">Latimeria chalumnae</name>
    <name type="common">Coelacanth</name>
    <dbReference type="NCBI Taxonomy" id="7897"/>
    <lineage>
        <taxon>Eukaryota</taxon>
        <taxon>Metazoa</taxon>
        <taxon>Chordata</taxon>
        <taxon>Craniata</taxon>
        <taxon>Vertebrata</taxon>
        <taxon>Euteleostomi</taxon>
        <taxon>Coelacanthiformes</taxon>
        <taxon>Coelacanthidae</taxon>
        <taxon>Latimeria</taxon>
    </lineage>
</organism>
<dbReference type="eggNOG" id="ENOG502SNZ0">
    <property type="taxonomic scope" value="Eukaryota"/>
</dbReference>
<evidence type="ECO:0008006" key="3">
    <source>
        <dbReference type="Google" id="ProtNLM"/>
    </source>
</evidence>
<proteinExistence type="predicted"/>
<dbReference type="PANTHER" id="PTHR46880:SF8">
    <property type="entry name" value="E3 SUMO-PROTEIN LIGASE KIAA1586"/>
    <property type="match status" value="1"/>
</dbReference>
<dbReference type="InterPro" id="IPR012337">
    <property type="entry name" value="RNaseH-like_sf"/>
</dbReference>
<name>H3A376_LATCH</name>
<dbReference type="InParanoid" id="H3A376"/>
<dbReference type="HOGENOM" id="CLU_974983_0_0_1"/>
<dbReference type="SUPFAM" id="SSF53098">
    <property type="entry name" value="Ribonuclease H-like"/>
    <property type="match status" value="1"/>
</dbReference>